<evidence type="ECO:0000256" key="1">
    <source>
        <dbReference type="SAM" id="MobiDB-lite"/>
    </source>
</evidence>
<feature type="compositionally biased region" description="Basic and acidic residues" evidence="1">
    <location>
        <begin position="198"/>
        <end position="210"/>
    </location>
</feature>
<dbReference type="STRING" id="1231657.A0A1Y1YZS1"/>
<dbReference type="PANTHER" id="PTHR38166">
    <property type="entry name" value="C2H2-TYPE DOMAIN-CONTAINING PROTEIN-RELATED"/>
    <property type="match status" value="1"/>
</dbReference>
<feature type="region of interest" description="Disordered" evidence="1">
    <location>
        <begin position="271"/>
        <end position="335"/>
    </location>
</feature>
<accession>A0A1Y1YZS1</accession>
<sequence>METVAWTNVEYKQTALPRLRIGEEIARRDSITSAKTHDSGYTSDPDWDAIPPCEIPLPPQLAVDPQPGAVLLSKNILHLIRSTGSSHPSLVVNAPLPGDIHQVDCSRKAGLLSVAGGSGAFLKTKLGNKQKAITSPPVNVTSCPSTSRNDRSVRVDARTFGPFKDLIKANRTKTSESAIFDDEPEIFRNKDVREWIKESLRDPPPAKERVSSIASLASTGSGGDYSVTDDSEHEEQEETTCALPKPTRNAIDRIMRKIEVNLGYVAYIQSAGGQPTRGQSSSGPSSTPGSRRGSAQHGPSGKRKGKLDDGTPNEDPDDDGSNKRRRVSVAATEDSVENGPRFACPFYKHDPIRYRNRKTCIGPGWPTVHRMKEHLYRSHAQPVFCPRCYTPFDSDGEYAMHARMTTCELSPPQPIDGIDRETLKLIRRRSPPMRLEEDKWKDTYHILFPEVHDGDIPSPYYDHDSPTEESRRFRRELLSRIRSELFTIADRENAPNEQALLHRVAEIIQRCEGDLLRSFQTGLESFEPSPYDAPSSVQPPANLTPLHSPMTFTPAGRGQSAGRHPSETMSVEPSDQPVMSPMQFPTVPGDDSLTGVSSDWIDWNAIFPPAWNFPSEPTEPAPTLLAPVWT</sequence>
<dbReference type="AlphaFoldDB" id="A0A1Y1YZS1"/>
<evidence type="ECO:0000313" key="3">
    <source>
        <dbReference type="Proteomes" id="UP000193144"/>
    </source>
</evidence>
<name>A0A1Y1YZS1_9PLEO</name>
<keyword evidence="3" id="KW-1185">Reference proteome</keyword>
<dbReference type="PANTHER" id="PTHR38166:SF1">
    <property type="entry name" value="C2H2-TYPE DOMAIN-CONTAINING PROTEIN"/>
    <property type="match status" value="1"/>
</dbReference>
<organism evidence="2 3">
    <name type="scientific">Clohesyomyces aquaticus</name>
    <dbReference type="NCBI Taxonomy" id="1231657"/>
    <lineage>
        <taxon>Eukaryota</taxon>
        <taxon>Fungi</taxon>
        <taxon>Dikarya</taxon>
        <taxon>Ascomycota</taxon>
        <taxon>Pezizomycotina</taxon>
        <taxon>Dothideomycetes</taxon>
        <taxon>Pleosporomycetidae</taxon>
        <taxon>Pleosporales</taxon>
        <taxon>Lindgomycetaceae</taxon>
        <taxon>Clohesyomyces</taxon>
    </lineage>
</organism>
<evidence type="ECO:0008006" key="4">
    <source>
        <dbReference type="Google" id="ProtNLM"/>
    </source>
</evidence>
<dbReference type="EMBL" id="MCFA01000145">
    <property type="protein sequence ID" value="ORY03553.1"/>
    <property type="molecule type" value="Genomic_DNA"/>
</dbReference>
<comment type="caution">
    <text evidence="2">The sequence shown here is derived from an EMBL/GenBank/DDBJ whole genome shotgun (WGS) entry which is preliminary data.</text>
</comment>
<feature type="region of interest" description="Disordered" evidence="1">
    <location>
        <begin position="198"/>
        <end position="245"/>
    </location>
</feature>
<protein>
    <recommendedName>
        <fullName evidence="4">C2H2-type domain-containing protein</fullName>
    </recommendedName>
</protein>
<dbReference type="OrthoDB" id="4161727at2759"/>
<gene>
    <name evidence="2" type="ORF">BCR34DRAFT_591516</name>
</gene>
<dbReference type="Proteomes" id="UP000193144">
    <property type="component" value="Unassembled WGS sequence"/>
</dbReference>
<feature type="region of interest" description="Disordered" evidence="1">
    <location>
        <begin position="527"/>
        <end position="579"/>
    </location>
</feature>
<proteinExistence type="predicted"/>
<feature type="compositionally biased region" description="Acidic residues" evidence="1">
    <location>
        <begin position="227"/>
        <end position="238"/>
    </location>
</feature>
<reference evidence="2 3" key="1">
    <citation type="submission" date="2016-07" db="EMBL/GenBank/DDBJ databases">
        <title>Pervasive Adenine N6-methylation of Active Genes in Fungi.</title>
        <authorList>
            <consortium name="DOE Joint Genome Institute"/>
            <person name="Mondo S.J."/>
            <person name="Dannebaum R.O."/>
            <person name="Kuo R.C."/>
            <person name="Labutti K."/>
            <person name="Haridas S."/>
            <person name="Kuo A."/>
            <person name="Salamov A."/>
            <person name="Ahrendt S.R."/>
            <person name="Lipzen A."/>
            <person name="Sullivan W."/>
            <person name="Andreopoulos W.B."/>
            <person name="Clum A."/>
            <person name="Lindquist E."/>
            <person name="Daum C."/>
            <person name="Ramamoorthy G.K."/>
            <person name="Gryganskyi A."/>
            <person name="Culley D."/>
            <person name="Magnuson J.K."/>
            <person name="James T.Y."/>
            <person name="O'Malley M.A."/>
            <person name="Stajich J.E."/>
            <person name="Spatafora J.W."/>
            <person name="Visel A."/>
            <person name="Grigoriev I.V."/>
        </authorList>
    </citation>
    <scope>NUCLEOTIDE SEQUENCE [LARGE SCALE GENOMIC DNA]</scope>
    <source>
        <strain evidence="2 3">CBS 115471</strain>
    </source>
</reference>
<feature type="compositionally biased region" description="Low complexity" evidence="1">
    <location>
        <begin position="272"/>
        <end position="293"/>
    </location>
</feature>
<evidence type="ECO:0000313" key="2">
    <source>
        <dbReference type="EMBL" id="ORY03553.1"/>
    </source>
</evidence>